<dbReference type="Pfam" id="PF00534">
    <property type="entry name" value="Glycos_transf_1"/>
    <property type="match status" value="1"/>
</dbReference>
<evidence type="ECO:0000259" key="3">
    <source>
        <dbReference type="Pfam" id="PF13439"/>
    </source>
</evidence>
<dbReference type="CDD" id="cd03809">
    <property type="entry name" value="GT4_MtfB-like"/>
    <property type="match status" value="1"/>
</dbReference>
<dbReference type="Gene3D" id="3.40.50.2000">
    <property type="entry name" value="Glycogen Phosphorylase B"/>
    <property type="match status" value="2"/>
</dbReference>
<feature type="domain" description="Glycosyltransferase subfamily 4-like N-terminal" evidence="3">
    <location>
        <begin position="71"/>
        <end position="168"/>
    </location>
</feature>
<dbReference type="Pfam" id="PF13439">
    <property type="entry name" value="Glyco_transf_4"/>
    <property type="match status" value="1"/>
</dbReference>
<dbReference type="InterPro" id="IPR028098">
    <property type="entry name" value="Glyco_trans_4-like_N"/>
</dbReference>
<dbReference type="PANTHER" id="PTHR46401:SF2">
    <property type="entry name" value="GLYCOSYLTRANSFERASE WBBK-RELATED"/>
    <property type="match status" value="1"/>
</dbReference>
<dbReference type="GO" id="GO:0016757">
    <property type="term" value="F:glycosyltransferase activity"/>
    <property type="evidence" value="ECO:0007669"/>
    <property type="project" value="InterPro"/>
</dbReference>
<dbReference type="EMBL" id="MFKW01000019">
    <property type="protein sequence ID" value="OGG51676.1"/>
    <property type="molecule type" value="Genomic_DNA"/>
</dbReference>
<evidence type="ECO:0000313" key="5">
    <source>
        <dbReference type="Proteomes" id="UP000176445"/>
    </source>
</evidence>
<dbReference type="SUPFAM" id="SSF53756">
    <property type="entry name" value="UDP-Glycosyltransferase/glycogen phosphorylase"/>
    <property type="match status" value="1"/>
</dbReference>
<feature type="domain" description="Glycosyl transferase family 1" evidence="2">
    <location>
        <begin position="185"/>
        <end position="339"/>
    </location>
</feature>
<proteinExistence type="predicted"/>
<evidence type="ECO:0008006" key="6">
    <source>
        <dbReference type="Google" id="ProtNLM"/>
    </source>
</evidence>
<dbReference type="PANTHER" id="PTHR46401">
    <property type="entry name" value="GLYCOSYLTRANSFERASE WBBK-RELATED"/>
    <property type="match status" value="1"/>
</dbReference>
<organism evidence="4 5">
    <name type="scientific">Candidatus Kaiserbacteria bacterium RIFCSPHIGHO2_01_FULL_54_36b</name>
    <dbReference type="NCBI Taxonomy" id="1798483"/>
    <lineage>
        <taxon>Bacteria</taxon>
        <taxon>Candidatus Kaiseribacteriota</taxon>
    </lineage>
</organism>
<evidence type="ECO:0000259" key="2">
    <source>
        <dbReference type="Pfam" id="PF00534"/>
    </source>
</evidence>
<dbReference type="Proteomes" id="UP000176445">
    <property type="component" value="Unassembled WGS sequence"/>
</dbReference>
<evidence type="ECO:0000313" key="4">
    <source>
        <dbReference type="EMBL" id="OGG51676.1"/>
    </source>
</evidence>
<evidence type="ECO:0000256" key="1">
    <source>
        <dbReference type="ARBA" id="ARBA00022679"/>
    </source>
</evidence>
<name>A0A1F6CR69_9BACT</name>
<dbReference type="AlphaFoldDB" id="A0A1F6CR69"/>
<gene>
    <name evidence="4" type="ORF">A2704_05150</name>
</gene>
<sequence>MRIGFIAEPYEEQGASGMGYAVQEIMRHLTVEGRGTHTFVFYSRVPINRSFIKGEYENVLIPKGFIHQFIWFLIHRLSVDVLFFMVPLLPLLIRKGTKTIPILQELEGKDVPLRGLRTKIVEFTHERALLPLSLRRAAHSIVPSNATKTEVLAAYRIPKERLSVIPNGFQNLENVQGIPPASSLKPYFFFAGRVKFRKNVHGIVAAFIAFKKRTHAPVKLVIAGPHGGAYSRELHEQLARAGLTEDAHFLGFVSTEELRGLFENALACVFPSLHEGFGMPILEAMSLGAPVVTSSVSSMAEVGADAALLVPPKDTHAISVAMEKVYTDSALRTTLIEKGLAHAKLFSWSRAAREYLALATTV</sequence>
<comment type="caution">
    <text evidence="4">The sequence shown here is derived from an EMBL/GenBank/DDBJ whole genome shotgun (WGS) entry which is preliminary data.</text>
</comment>
<keyword evidence="1" id="KW-0808">Transferase</keyword>
<dbReference type="InterPro" id="IPR001296">
    <property type="entry name" value="Glyco_trans_1"/>
</dbReference>
<accession>A0A1F6CR69</accession>
<protein>
    <recommendedName>
        <fullName evidence="6">Glycosyl transferase family 1 domain-containing protein</fullName>
    </recommendedName>
</protein>
<reference evidence="4 5" key="1">
    <citation type="journal article" date="2016" name="Nat. Commun.">
        <title>Thousands of microbial genomes shed light on interconnected biogeochemical processes in an aquifer system.</title>
        <authorList>
            <person name="Anantharaman K."/>
            <person name="Brown C.T."/>
            <person name="Hug L.A."/>
            <person name="Sharon I."/>
            <person name="Castelle C.J."/>
            <person name="Probst A.J."/>
            <person name="Thomas B.C."/>
            <person name="Singh A."/>
            <person name="Wilkins M.J."/>
            <person name="Karaoz U."/>
            <person name="Brodie E.L."/>
            <person name="Williams K.H."/>
            <person name="Hubbard S.S."/>
            <person name="Banfield J.F."/>
        </authorList>
    </citation>
    <scope>NUCLEOTIDE SEQUENCE [LARGE SCALE GENOMIC DNA]</scope>
</reference>